<proteinExistence type="predicted"/>
<comment type="caution">
    <text evidence="2">The sequence shown here is derived from an EMBL/GenBank/DDBJ whole genome shotgun (WGS) entry which is preliminary data.</text>
</comment>
<name>A0A263BUE7_9BACI</name>
<protein>
    <submittedName>
        <fullName evidence="2">Uncharacterized protein</fullName>
    </submittedName>
</protein>
<feature type="transmembrane region" description="Helical" evidence="1">
    <location>
        <begin position="149"/>
        <end position="167"/>
    </location>
</feature>
<dbReference type="AlphaFoldDB" id="A0A263BUE7"/>
<dbReference type="EMBL" id="NPIA01000003">
    <property type="protein sequence ID" value="OZM57349.1"/>
    <property type="molecule type" value="Genomic_DNA"/>
</dbReference>
<evidence type="ECO:0000256" key="1">
    <source>
        <dbReference type="SAM" id="Phobius"/>
    </source>
</evidence>
<evidence type="ECO:0000313" key="2">
    <source>
        <dbReference type="EMBL" id="OZM57349.1"/>
    </source>
</evidence>
<keyword evidence="3" id="KW-1185">Reference proteome</keyword>
<reference evidence="2 3" key="2">
    <citation type="submission" date="2017-09" db="EMBL/GenBank/DDBJ databases">
        <title>Bacillus patelloidae sp. nov., isolated from the intestinal tract of a marine limpet.</title>
        <authorList>
            <person name="Liu R."/>
            <person name="Dong C."/>
            <person name="Shao Z."/>
        </authorList>
    </citation>
    <scope>NUCLEOTIDE SEQUENCE [LARGE SCALE GENOMIC DNA]</scope>
    <source>
        <strain evidence="2 3">SA5d-4</strain>
    </source>
</reference>
<feature type="transmembrane region" description="Helical" evidence="1">
    <location>
        <begin position="39"/>
        <end position="57"/>
    </location>
</feature>
<gene>
    <name evidence="2" type="ORF">CIB95_07765</name>
</gene>
<keyword evidence="1" id="KW-1133">Transmembrane helix</keyword>
<keyword evidence="1" id="KW-0472">Membrane</keyword>
<feature type="transmembrane region" description="Helical" evidence="1">
    <location>
        <begin position="107"/>
        <end position="128"/>
    </location>
</feature>
<reference evidence="3" key="1">
    <citation type="submission" date="2017-08" db="EMBL/GenBank/DDBJ databases">
        <authorList>
            <person name="Huang Z."/>
        </authorList>
    </citation>
    <scope>NUCLEOTIDE SEQUENCE [LARGE SCALE GENOMIC DNA]</scope>
    <source>
        <strain evidence="3">SA5d-4</strain>
    </source>
</reference>
<dbReference type="Proteomes" id="UP000217083">
    <property type="component" value="Unassembled WGS sequence"/>
</dbReference>
<evidence type="ECO:0000313" key="3">
    <source>
        <dbReference type="Proteomes" id="UP000217083"/>
    </source>
</evidence>
<sequence length="346" mass="39687">MIKKSKFDEVATLFGLVIILVAFLSYINKGNFSTDSVQFQIFIPTVVAIIFPLFRLIRINALAYAICTWFILSYLIGMSSIALMMIVIFCPISIFFLAGIIESKGHFLKGLVLSWWGFVFYDLYNLGILNKDFINYLGERQYSYAFDQYLLIIGLAIIYKFLVHLTLKPIYVSTITNDKIETNPYNHRLKLAHIKKISISEEEEVPEEYYTAHVLVQDLFDRGVISKNKLKYYANLKGSQLIKQLSENNLINSDDISKYSPNKKVNEGISFETDQDFASDIEINYVENDAKGVKAEITSVNKNEKLPENACSQCNKYPCKCCQSCFTYPCSCCHICGHPKRWCNCF</sequence>
<keyword evidence="1" id="KW-0812">Transmembrane</keyword>
<feature type="transmembrane region" description="Helical" evidence="1">
    <location>
        <begin position="69"/>
        <end position="101"/>
    </location>
</feature>
<dbReference type="RefSeq" id="WP_094923950.1">
    <property type="nucleotide sequence ID" value="NZ_NPIA01000003.1"/>
</dbReference>
<organism evidence="2 3">
    <name type="scientific">Lottiidibacillus patelloidae</name>
    <dbReference type="NCBI Taxonomy" id="2670334"/>
    <lineage>
        <taxon>Bacteria</taxon>
        <taxon>Bacillati</taxon>
        <taxon>Bacillota</taxon>
        <taxon>Bacilli</taxon>
        <taxon>Bacillales</taxon>
        <taxon>Bacillaceae</taxon>
        <taxon>Lottiidibacillus</taxon>
    </lineage>
</organism>
<accession>A0A263BUE7</accession>
<feature type="transmembrane region" description="Helical" evidence="1">
    <location>
        <begin position="7"/>
        <end position="27"/>
    </location>
</feature>